<feature type="region of interest" description="Disordered" evidence="13">
    <location>
        <begin position="100"/>
        <end position="149"/>
    </location>
</feature>
<organism evidence="15">
    <name type="scientific">Amphimedon queenslandica</name>
    <name type="common">Sponge</name>
    <dbReference type="NCBI Taxonomy" id="400682"/>
    <lineage>
        <taxon>Eukaryota</taxon>
        <taxon>Metazoa</taxon>
        <taxon>Porifera</taxon>
        <taxon>Demospongiae</taxon>
        <taxon>Heteroscleromorpha</taxon>
        <taxon>Haplosclerida</taxon>
        <taxon>Niphatidae</taxon>
        <taxon>Amphimedon</taxon>
    </lineage>
</organism>
<proteinExistence type="inferred from homology"/>
<dbReference type="GO" id="GO:0005634">
    <property type="term" value="C:nucleus"/>
    <property type="evidence" value="ECO:0007669"/>
    <property type="project" value="TreeGrafter"/>
</dbReference>
<keyword evidence="3" id="KW-0723">Serine/threonine-protein kinase</keyword>
<dbReference type="EC" id="2.7.12.1" evidence="2"/>
<dbReference type="Pfam" id="PF00069">
    <property type="entry name" value="Pkinase"/>
    <property type="match status" value="1"/>
</dbReference>
<evidence type="ECO:0000256" key="4">
    <source>
        <dbReference type="ARBA" id="ARBA00022553"/>
    </source>
</evidence>
<feature type="binding site" evidence="12">
    <location>
        <position position="248"/>
    </location>
    <ligand>
        <name>ATP</name>
        <dbReference type="ChEBI" id="CHEBI:30616"/>
    </ligand>
</feature>
<dbReference type="Gene3D" id="3.30.200.20">
    <property type="entry name" value="Phosphorylase Kinase, domain 1"/>
    <property type="match status" value="1"/>
</dbReference>
<name>A0A1X7VKH8_AMPQE</name>
<evidence type="ECO:0000256" key="11">
    <source>
        <dbReference type="ARBA" id="ARBA00051680"/>
    </source>
</evidence>
<evidence type="ECO:0000256" key="3">
    <source>
        <dbReference type="ARBA" id="ARBA00022527"/>
    </source>
</evidence>
<comment type="similarity">
    <text evidence="1">Belongs to the protein kinase superfamily. CMGC Ser/Thr protein kinase family. MNB/DYRK subfamily.</text>
</comment>
<dbReference type="InterPro" id="IPR008271">
    <property type="entry name" value="Ser/Thr_kinase_AS"/>
</dbReference>
<dbReference type="EnsemblMetazoa" id="Aqu2.1.40419_001">
    <property type="protein sequence ID" value="Aqu2.1.40419_001"/>
    <property type="gene ID" value="Aqu2.1.40419"/>
</dbReference>
<dbReference type="InterPro" id="IPR050494">
    <property type="entry name" value="Ser_Thr_dual-spec_kinase"/>
</dbReference>
<evidence type="ECO:0000259" key="14">
    <source>
        <dbReference type="PROSITE" id="PS50011"/>
    </source>
</evidence>
<dbReference type="GO" id="GO:0005524">
    <property type="term" value="F:ATP binding"/>
    <property type="evidence" value="ECO:0007669"/>
    <property type="project" value="UniProtKB-UniRule"/>
</dbReference>
<dbReference type="PANTHER" id="PTHR24058:SF112">
    <property type="entry name" value="DUAL SPECIFICITY TYROSINE-PHOSPHORYLATION-REGULATED KINASE 3 HOMOLOG-RELATED"/>
    <property type="match status" value="1"/>
</dbReference>
<dbReference type="STRING" id="400682.A0A1X7VKH8"/>
<comment type="catalytic activity">
    <reaction evidence="11">
        <text>L-tyrosyl-[protein] + ATP = O-phospho-L-tyrosyl-[protein] + ADP + H(+)</text>
        <dbReference type="Rhea" id="RHEA:10596"/>
        <dbReference type="Rhea" id="RHEA-COMP:10136"/>
        <dbReference type="Rhea" id="RHEA-COMP:20101"/>
        <dbReference type="ChEBI" id="CHEBI:15378"/>
        <dbReference type="ChEBI" id="CHEBI:30616"/>
        <dbReference type="ChEBI" id="CHEBI:46858"/>
        <dbReference type="ChEBI" id="CHEBI:61978"/>
        <dbReference type="ChEBI" id="CHEBI:456216"/>
        <dbReference type="EC" id="2.7.12.1"/>
    </reaction>
</comment>
<feature type="region of interest" description="Disordered" evidence="13">
    <location>
        <begin position="467"/>
        <end position="496"/>
    </location>
</feature>
<evidence type="ECO:0000256" key="6">
    <source>
        <dbReference type="ARBA" id="ARBA00022741"/>
    </source>
</evidence>
<feature type="compositionally biased region" description="Polar residues" evidence="13">
    <location>
        <begin position="565"/>
        <end position="575"/>
    </location>
</feature>
<gene>
    <name evidence="15" type="primary">105316649</name>
</gene>
<feature type="compositionally biased region" description="Polar residues" evidence="13">
    <location>
        <begin position="582"/>
        <end position="599"/>
    </location>
</feature>
<dbReference type="SMART" id="SM00220">
    <property type="entry name" value="S_TKc"/>
    <property type="match status" value="1"/>
</dbReference>
<comment type="catalytic activity">
    <reaction evidence="10">
        <text>L-threonyl-[protein] + ATP = O-phospho-L-threonyl-[protein] + ADP + H(+)</text>
        <dbReference type="Rhea" id="RHEA:46608"/>
        <dbReference type="Rhea" id="RHEA-COMP:11060"/>
        <dbReference type="Rhea" id="RHEA-COMP:11605"/>
        <dbReference type="ChEBI" id="CHEBI:15378"/>
        <dbReference type="ChEBI" id="CHEBI:30013"/>
        <dbReference type="ChEBI" id="CHEBI:30616"/>
        <dbReference type="ChEBI" id="CHEBI:61977"/>
        <dbReference type="ChEBI" id="CHEBI:456216"/>
        <dbReference type="EC" id="2.7.12.1"/>
    </reaction>
</comment>
<dbReference type="OMA" id="MQTHIAL"/>
<dbReference type="GO" id="GO:0004674">
    <property type="term" value="F:protein serine/threonine kinase activity"/>
    <property type="evidence" value="ECO:0007669"/>
    <property type="project" value="UniProtKB-KW"/>
</dbReference>
<dbReference type="PROSITE" id="PS00107">
    <property type="entry name" value="PROTEIN_KINASE_ATP"/>
    <property type="match status" value="1"/>
</dbReference>
<keyword evidence="5" id="KW-0808">Transferase</keyword>
<keyword evidence="6 12" id="KW-0547">Nucleotide-binding</keyword>
<dbReference type="InterPro" id="IPR011009">
    <property type="entry name" value="Kinase-like_dom_sf"/>
</dbReference>
<dbReference type="FunCoup" id="A0A1X7VKH8">
    <property type="interactions" value="769"/>
</dbReference>
<dbReference type="InterPro" id="IPR000719">
    <property type="entry name" value="Prot_kinase_dom"/>
</dbReference>
<evidence type="ECO:0000313" key="16">
    <source>
        <dbReference type="Proteomes" id="UP000007879"/>
    </source>
</evidence>
<evidence type="ECO:0000256" key="7">
    <source>
        <dbReference type="ARBA" id="ARBA00022777"/>
    </source>
</evidence>
<keyword evidence="7" id="KW-0418">Kinase</keyword>
<dbReference type="FunFam" id="1.10.510.10:FF:000112">
    <property type="entry name" value="Putative dual specificity tyrosine-phosphorylation-regulated kinase 2"/>
    <property type="match status" value="1"/>
</dbReference>
<protein>
    <recommendedName>
        <fullName evidence="2">dual-specificity kinase</fullName>
        <ecNumber evidence="2">2.7.12.1</ecNumber>
    </recommendedName>
</protein>
<evidence type="ECO:0000256" key="5">
    <source>
        <dbReference type="ARBA" id="ARBA00022679"/>
    </source>
</evidence>
<evidence type="ECO:0000256" key="8">
    <source>
        <dbReference type="ARBA" id="ARBA00022840"/>
    </source>
</evidence>
<dbReference type="GO" id="GO:0005737">
    <property type="term" value="C:cytoplasm"/>
    <property type="evidence" value="ECO:0007669"/>
    <property type="project" value="TreeGrafter"/>
</dbReference>
<feature type="domain" description="Protein kinase" evidence="14">
    <location>
        <begin position="219"/>
        <end position="532"/>
    </location>
</feature>
<keyword evidence="8 12" id="KW-0067">ATP-binding</keyword>
<dbReference type="InParanoid" id="A0A1X7VKH8"/>
<comment type="catalytic activity">
    <reaction evidence="9">
        <text>L-seryl-[protein] + ATP = O-phospho-L-seryl-[protein] + ADP + H(+)</text>
        <dbReference type="Rhea" id="RHEA:17989"/>
        <dbReference type="Rhea" id="RHEA-COMP:9863"/>
        <dbReference type="Rhea" id="RHEA-COMP:11604"/>
        <dbReference type="ChEBI" id="CHEBI:15378"/>
        <dbReference type="ChEBI" id="CHEBI:29999"/>
        <dbReference type="ChEBI" id="CHEBI:30616"/>
        <dbReference type="ChEBI" id="CHEBI:83421"/>
        <dbReference type="ChEBI" id="CHEBI:456216"/>
        <dbReference type="EC" id="2.7.12.1"/>
    </reaction>
</comment>
<evidence type="ECO:0000256" key="12">
    <source>
        <dbReference type="PROSITE-ProRule" id="PRU10141"/>
    </source>
</evidence>
<dbReference type="AlphaFoldDB" id="A0A1X7VKH8"/>
<evidence type="ECO:0000256" key="13">
    <source>
        <dbReference type="SAM" id="MobiDB-lite"/>
    </source>
</evidence>
<accession>A0A1X7VKH8</accession>
<dbReference type="FunFam" id="3.30.200.20:FF:000127">
    <property type="entry name" value="Putative dual specificity tyrosine-phosphorylation-regulated kinase 2"/>
    <property type="match status" value="1"/>
</dbReference>
<evidence type="ECO:0000313" key="15">
    <source>
        <dbReference type="EnsemblMetazoa" id="Aqu2.1.40419_001"/>
    </source>
</evidence>
<dbReference type="OrthoDB" id="9332038at2759"/>
<dbReference type="KEGG" id="aqu:105316649"/>
<evidence type="ECO:0000256" key="10">
    <source>
        <dbReference type="ARBA" id="ARBA00049308"/>
    </source>
</evidence>
<feature type="compositionally biased region" description="Low complexity" evidence="13">
    <location>
        <begin position="600"/>
        <end position="614"/>
    </location>
</feature>
<sequence>MLAMYNSQSLTSANTKTFNRTLVYPSSEVKDPIVDFDPEGIPKTTTMTPAQETKMFSGAVTLPPLLKSSSNKTVKDTTFAEALPRLSGVQVQPMFRDQVPLNDLQQRRPRQSTADTLPNLHHNRPLTSAQPQSMTDDASSDQSQSQKQRYLTPDQAIKLYGSKLSEFEQQEIQAFQQVYFVGQHAKKRQGVIGAPQNSGYDDDAGTYLIVAHDHVSYRYEVLKVLGKGSFGQVLKAYDHKMQTHIALKVVRNEKRFHRQAQEEVKILEHLRRQDKDNAHNIIHMIDHFTFRNHVCITFELLSMNLYELIKKNKFQGFSLALVRKFAHSILQCLDSLYRNRIIHCDLKPENILLKQPGRSGIKVIDFGSSCYEYQRVYTYIQSRFYRAPEVILGGKYGMSIDMWSFGCILAELLTGYPLFPGEDEGDQLACMMEVLGLPSQKMIESTKRGRTFFSSKGHPRYTTVNINPDGTASYTGGRSRRGKFRGPPGTKDMSRALKGCDDPQFLDFLRHCLEWDPAIRMTPPQALRHPWLRRRLPRAPIISDGQSLSQGIPPHLPSAAAVHLSSSGAATNKQRQLPEAPISNNATTAAPMTNGKLSNSHSSQTLLQSDQLSSNRTVLPKIIDR</sequence>
<dbReference type="PANTHER" id="PTHR24058">
    <property type="entry name" value="DUAL SPECIFICITY PROTEIN KINASE"/>
    <property type="match status" value="1"/>
</dbReference>
<feature type="region of interest" description="Disordered" evidence="13">
    <location>
        <begin position="565"/>
        <end position="625"/>
    </location>
</feature>
<reference evidence="15" key="2">
    <citation type="submission" date="2017-05" db="UniProtKB">
        <authorList>
            <consortium name="EnsemblMetazoa"/>
        </authorList>
    </citation>
    <scope>IDENTIFICATION</scope>
</reference>
<dbReference type="PROSITE" id="PS50011">
    <property type="entry name" value="PROTEIN_KINASE_DOM"/>
    <property type="match status" value="1"/>
</dbReference>
<reference evidence="16" key="1">
    <citation type="journal article" date="2010" name="Nature">
        <title>The Amphimedon queenslandica genome and the evolution of animal complexity.</title>
        <authorList>
            <person name="Srivastava M."/>
            <person name="Simakov O."/>
            <person name="Chapman J."/>
            <person name="Fahey B."/>
            <person name="Gauthier M.E."/>
            <person name="Mitros T."/>
            <person name="Richards G.S."/>
            <person name="Conaco C."/>
            <person name="Dacre M."/>
            <person name="Hellsten U."/>
            <person name="Larroux C."/>
            <person name="Putnam N.H."/>
            <person name="Stanke M."/>
            <person name="Adamska M."/>
            <person name="Darling A."/>
            <person name="Degnan S.M."/>
            <person name="Oakley T.H."/>
            <person name="Plachetzki D.C."/>
            <person name="Zhai Y."/>
            <person name="Adamski M."/>
            <person name="Calcino A."/>
            <person name="Cummins S.F."/>
            <person name="Goodstein D.M."/>
            <person name="Harris C."/>
            <person name="Jackson D.J."/>
            <person name="Leys S.P."/>
            <person name="Shu S."/>
            <person name="Woodcroft B.J."/>
            <person name="Vervoort M."/>
            <person name="Kosik K.S."/>
            <person name="Manning G."/>
            <person name="Degnan B.M."/>
            <person name="Rokhsar D.S."/>
        </authorList>
    </citation>
    <scope>NUCLEOTIDE SEQUENCE [LARGE SCALE GENOMIC DNA]</scope>
</reference>
<evidence type="ECO:0000256" key="2">
    <source>
        <dbReference type="ARBA" id="ARBA00013203"/>
    </source>
</evidence>
<dbReference type="EnsemblMetazoa" id="XM_011411712.2">
    <property type="protein sequence ID" value="XP_011410014.1"/>
    <property type="gene ID" value="LOC105316649"/>
</dbReference>
<dbReference type="GO" id="GO:0004712">
    <property type="term" value="F:protein serine/threonine/tyrosine kinase activity"/>
    <property type="evidence" value="ECO:0007669"/>
    <property type="project" value="UniProtKB-EC"/>
</dbReference>
<dbReference type="Proteomes" id="UP000007879">
    <property type="component" value="Unassembled WGS sequence"/>
</dbReference>
<dbReference type="PROSITE" id="PS00108">
    <property type="entry name" value="PROTEIN_KINASE_ST"/>
    <property type="match status" value="1"/>
</dbReference>
<dbReference type="Gene3D" id="1.10.510.10">
    <property type="entry name" value="Transferase(Phosphotransferase) domain 1"/>
    <property type="match status" value="1"/>
</dbReference>
<evidence type="ECO:0000256" key="9">
    <source>
        <dbReference type="ARBA" id="ARBA00049003"/>
    </source>
</evidence>
<feature type="compositionally biased region" description="Polar residues" evidence="13">
    <location>
        <begin position="467"/>
        <end position="476"/>
    </location>
</feature>
<keyword evidence="16" id="KW-1185">Reference proteome</keyword>
<dbReference type="eggNOG" id="KOG0667">
    <property type="taxonomic scope" value="Eukaryota"/>
</dbReference>
<dbReference type="Gene3D" id="3.30.10.30">
    <property type="entry name" value="DYRK"/>
    <property type="match status" value="1"/>
</dbReference>
<dbReference type="InterPro" id="IPR042521">
    <property type="entry name" value="DYRK"/>
</dbReference>
<keyword evidence="4" id="KW-0597">Phosphoprotein</keyword>
<dbReference type="InterPro" id="IPR017441">
    <property type="entry name" value="Protein_kinase_ATP_BS"/>
</dbReference>
<dbReference type="SUPFAM" id="SSF56112">
    <property type="entry name" value="Protein kinase-like (PK-like)"/>
    <property type="match status" value="1"/>
</dbReference>
<evidence type="ECO:0000256" key="1">
    <source>
        <dbReference type="ARBA" id="ARBA00008867"/>
    </source>
</evidence>
<dbReference type="GO" id="GO:0005856">
    <property type="term" value="C:cytoskeleton"/>
    <property type="evidence" value="ECO:0007669"/>
    <property type="project" value="TreeGrafter"/>
</dbReference>
<feature type="compositionally biased region" description="Low complexity" evidence="13">
    <location>
        <begin position="132"/>
        <end position="148"/>
    </location>
</feature>